<feature type="DNA-binding region" description="OmpR/PhoB-type" evidence="7">
    <location>
        <begin position="148"/>
        <end position="248"/>
    </location>
</feature>
<dbReference type="PANTHER" id="PTHR48111">
    <property type="entry name" value="REGULATOR OF RPOS"/>
    <property type="match status" value="1"/>
</dbReference>
<sequence>MMTQPADVQETAIKPDEGYHILLVEDERSVRDPLGHYLQRNGFRVTMASHALEARHLLSRYKFDLVILDIMMPGEDGLSLCRSIREKLDIPTILLSAKSEETDRIIGLEMGADDYVVKPFAPRELLARTKAVIRRAQSVPRSRRLPVQKTMQFGTWKLKTGARQLLGDDGVVVPLSTGEFNLLLAFLERPHIVLSRDQLLDLTQGREASAFDRSIDNLISRVRKKIEPDSKNPTYIKTVWGGGYSFVAEVRVV</sequence>
<dbReference type="PROSITE" id="PS51755">
    <property type="entry name" value="OMPR_PHOB"/>
    <property type="match status" value="1"/>
</dbReference>
<evidence type="ECO:0000256" key="3">
    <source>
        <dbReference type="ARBA" id="ARBA00023015"/>
    </source>
</evidence>
<dbReference type="PANTHER" id="PTHR48111:SF4">
    <property type="entry name" value="DNA-BINDING DUAL TRANSCRIPTIONAL REGULATOR OMPR"/>
    <property type="match status" value="1"/>
</dbReference>
<evidence type="ECO:0000256" key="7">
    <source>
        <dbReference type="PROSITE-ProRule" id="PRU01091"/>
    </source>
</evidence>
<dbReference type="Gene3D" id="1.10.10.10">
    <property type="entry name" value="Winged helix-like DNA-binding domain superfamily/Winged helix DNA-binding domain"/>
    <property type="match status" value="1"/>
</dbReference>
<dbReference type="Gene3D" id="6.10.250.690">
    <property type="match status" value="1"/>
</dbReference>
<dbReference type="SMART" id="SM00448">
    <property type="entry name" value="REC"/>
    <property type="match status" value="1"/>
</dbReference>
<dbReference type="InterPro" id="IPR036388">
    <property type="entry name" value="WH-like_DNA-bd_sf"/>
</dbReference>
<feature type="modified residue" description="4-aspartylphosphate" evidence="6">
    <location>
        <position position="69"/>
    </location>
</feature>
<evidence type="ECO:0000313" key="11">
    <source>
        <dbReference type="Proteomes" id="UP001499951"/>
    </source>
</evidence>
<evidence type="ECO:0000256" key="2">
    <source>
        <dbReference type="ARBA" id="ARBA00023012"/>
    </source>
</evidence>
<gene>
    <name evidence="10" type="ORF">GCM10008942_08100</name>
</gene>
<dbReference type="CDD" id="cd00383">
    <property type="entry name" value="trans_reg_C"/>
    <property type="match status" value="1"/>
</dbReference>
<keyword evidence="11" id="KW-1185">Reference proteome</keyword>
<dbReference type="InterPro" id="IPR016032">
    <property type="entry name" value="Sig_transdc_resp-reg_C-effctor"/>
</dbReference>
<keyword evidence="5" id="KW-0804">Transcription</keyword>
<evidence type="ECO:0000313" key="10">
    <source>
        <dbReference type="EMBL" id="GAA0562041.1"/>
    </source>
</evidence>
<dbReference type="InterPro" id="IPR011006">
    <property type="entry name" value="CheY-like_superfamily"/>
</dbReference>
<dbReference type="InterPro" id="IPR001789">
    <property type="entry name" value="Sig_transdc_resp-reg_receiver"/>
</dbReference>
<evidence type="ECO:0000256" key="5">
    <source>
        <dbReference type="ARBA" id="ARBA00023163"/>
    </source>
</evidence>
<dbReference type="Pfam" id="PF00486">
    <property type="entry name" value="Trans_reg_C"/>
    <property type="match status" value="1"/>
</dbReference>
<dbReference type="RefSeq" id="WP_243850778.1">
    <property type="nucleotide sequence ID" value="NZ_BAAADD010000002.1"/>
</dbReference>
<comment type="caution">
    <text evidence="10">The sequence shown here is derived from an EMBL/GenBank/DDBJ whole genome shotgun (WGS) entry which is preliminary data.</text>
</comment>
<proteinExistence type="predicted"/>
<dbReference type="SMART" id="SM00862">
    <property type="entry name" value="Trans_reg_C"/>
    <property type="match status" value="1"/>
</dbReference>
<evidence type="ECO:0000259" key="9">
    <source>
        <dbReference type="PROSITE" id="PS51755"/>
    </source>
</evidence>
<reference evidence="11" key="1">
    <citation type="journal article" date="2019" name="Int. J. Syst. Evol. Microbiol.">
        <title>The Global Catalogue of Microorganisms (GCM) 10K type strain sequencing project: providing services to taxonomists for standard genome sequencing and annotation.</title>
        <authorList>
            <consortium name="The Broad Institute Genomics Platform"/>
            <consortium name="The Broad Institute Genome Sequencing Center for Infectious Disease"/>
            <person name="Wu L."/>
            <person name="Ma J."/>
        </authorList>
    </citation>
    <scope>NUCLEOTIDE SEQUENCE [LARGE SCALE GENOMIC DNA]</scope>
    <source>
        <strain evidence="11">JCM 15089</strain>
    </source>
</reference>
<dbReference type="EMBL" id="BAAADD010000002">
    <property type="protein sequence ID" value="GAA0562041.1"/>
    <property type="molecule type" value="Genomic_DNA"/>
</dbReference>
<dbReference type="Proteomes" id="UP001499951">
    <property type="component" value="Unassembled WGS sequence"/>
</dbReference>
<dbReference type="SUPFAM" id="SSF52172">
    <property type="entry name" value="CheY-like"/>
    <property type="match status" value="1"/>
</dbReference>
<dbReference type="CDD" id="cd17574">
    <property type="entry name" value="REC_OmpR"/>
    <property type="match status" value="1"/>
</dbReference>
<keyword evidence="2" id="KW-0902">Two-component regulatory system</keyword>
<dbReference type="Pfam" id="PF00072">
    <property type="entry name" value="Response_reg"/>
    <property type="match status" value="1"/>
</dbReference>
<protein>
    <submittedName>
        <fullName evidence="10">Response regulator</fullName>
    </submittedName>
</protein>
<organism evidence="10 11">
    <name type="scientific">Rhizomicrobium electricum</name>
    <dbReference type="NCBI Taxonomy" id="480070"/>
    <lineage>
        <taxon>Bacteria</taxon>
        <taxon>Pseudomonadati</taxon>
        <taxon>Pseudomonadota</taxon>
        <taxon>Alphaproteobacteria</taxon>
        <taxon>Micropepsales</taxon>
        <taxon>Micropepsaceae</taxon>
        <taxon>Rhizomicrobium</taxon>
    </lineage>
</organism>
<dbReference type="InterPro" id="IPR001867">
    <property type="entry name" value="OmpR/PhoB-type_DNA-bd"/>
</dbReference>
<dbReference type="InterPro" id="IPR039420">
    <property type="entry name" value="WalR-like"/>
</dbReference>
<evidence type="ECO:0000259" key="8">
    <source>
        <dbReference type="PROSITE" id="PS50110"/>
    </source>
</evidence>
<dbReference type="Gene3D" id="3.40.50.2300">
    <property type="match status" value="1"/>
</dbReference>
<keyword evidence="4 7" id="KW-0238">DNA-binding</keyword>
<accession>A0ABP3PCX3</accession>
<feature type="domain" description="Response regulatory" evidence="8">
    <location>
        <begin position="20"/>
        <end position="133"/>
    </location>
</feature>
<name>A0ABP3PCX3_9PROT</name>
<evidence type="ECO:0000256" key="1">
    <source>
        <dbReference type="ARBA" id="ARBA00022553"/>
    </source>
</evidence>
<keyword evidence="1 6" id="KW-0597">Phosphoprotein</keyword>
<feature type="domain" description="OmpR/PhoB-type" evidence="9">
    <location>
        <begin position="148"/>
        <end position="248"/>
    </location>
</feature>
<evidence type="ECO:0000256" key="6">
    <source>
        <dbReference type="PROSITE-ProRule" id="PRU00169"/>
    </source>
</evidence>
<dbReference type="SUPFAM" id="SSF46894">
    <property type="entry name" value="C-terminal effector domain of the bipartite response regulators"/>
    <property type="match status" value="1"/>
</dbReference>
<evidence type="ECO:0000256" key="4">
    <source>
        <dbReference type="ARBA" id="ARBA00023125"/>
    </source>
</evidence>
<dbReference type="PROSITE" id="PS50110">
    <property type="entry name" value="RESPONSE_REGULATORY"/>
    <property type="match status" value="1"/>
</dbReference>
<keyword evidence="3" id="KW-0805">Transcription regulation</keyword>